<feature type="domain" description="Glutamine amidotransferase type-2" evidence="4">
    <location>
        <begin position="1"/>
        <end position="100"/>
    </location>
</feature>
<keyword evidence="1 5" id="KW-0808">Transferase</keyword>
<dbReference type="EC" id="2.4.2.14" evidence="5"/>
<organism evidence="5 6">
    <name type="scientific">Salmonella enterica subsp. arizonae</name>
    <dbReference type="NCBI Taxonomy" id="59203"/>
    <lineage>
        <taxon>Bacteria</taxon>
        <taxon>Pseudomonadati</taxon>
        <taxon>Pseudomonadota</taxon>
        <taxon>Gammaproteobacteria</taxon>
        <taxon>Enterobacterales</taxon>
        <taxon>Enterobacteriaceae</taxon>
        <taxon>Salmonella</taxon>
    </lineage>
</organism>
<sequence length="100" mass="11346">MASRWAHNGNLTNAHELRKKLFEEKRRHINTTSDSEILLNIFASELDNFRHYPLEADNIFAAIAATNRQIRGAYALRGDDYRSRHGSLSRSARHSPIGAG</sequence>
<evidence type="ECO:0000256" key="2">
    <source>
        <dbReference type="ARBA" id="ARBA00022962"/>
    </source>
</evidence>
<dbReference type="PANTHER" id="PTHR11907">
    <property type="entry name" value="AMIDOPHOSPHORIBOSYLTRANSFERASE"/>
    <property type="match status" value="1"/>
</dbReference>
<evidence type="ECO:0000256" key="3">
    <source>
        <dbReference type="SAM" id="MobiDB-lite"/>
    </source>
</evidence>
<protein>
    <submittedName>
        <fullName evidence="5">Amidophosphoribosyltransferase</fullName>
        <ecNumber evidence="5">2.4.2.14</ecNumber>
    </submittedName>
</protein>
<keyword evidence="5" id="KW-0328">Glycosyltransferase</keyword>
<dbReference type="Gene3D" id="3.60.20.10">
    <property type="entry name" value="Glutamine Phosphoribosylpyrophosphate, subunit 1, domain 1"/>
    <property type="match status" value="1"/>
</dbReference>
<dbReference type="AlphaFoldDB" id="A0A379S3X5"/>
<dbReference type="SUPFAM" id="SSF56235">
    <property type="entry name" value="N-terminal nucleophile aminohydrolases (Ntn hydrolases)"/>
    <property type="match status" value="1"/>
</dbReference>
<feature type="region of interest" description="Disordered" evidence="3">
    <location>
        <begin position="81"/>
        <end position="100"/>
    </location>
</feature>
<dbReference type="Proteomes" id="UP000254124">
    <property type="component" value="Unassembled WGS sequence"/>
</dbReference>
<evidence type="ECO:0000259" key="4">
    <source>
        <dbReference type="PROSITE" id="PS51278"/>
    </source>
</evidence>
<evidence type="ECO:0000313" key="6">
    <source>
        <dbReference type="Proteomes" id="UP000254124"/>
    </source>
</evidence>
<feature type="compositionally biased region" description="Basic residues" evidence="3">
    <location>
        <begin position="84"/>
        <end position="93"/>
    </location>
</feature>
<dbReference type="InterPro" id="IPR029055">
    <property type="entry name" value="Ntn_hydrolases_N"/>
</dbReference>
<dbReference type="EMBL" id="UGWZ01000001">
    <property type="protein sequence ID" value="SUG14048.1"/>
    <property type="molecule type" value="Genomic_DNA"/>
</dbReference>
<dbReference type="PROSITE" id="PS51278">
    <property type="entry name" value="GATASE_TYPE_2"/>
    <property type="match status" value="1"/>
</dbReference>
<keyword evidence="2" id="KW-0315">Glutamine amidotransferase</keyword>
<reference evidence="5 6" key="1">
    <citation type="submission" date="2018-06" db="EMBL/GenBank/DDBJ databases">
        <authorList>
            <consortium name="Pathogen Informatics"/>
            <person name="Doyle S."/>
        </authorList>
    </citation>
    <scope>NUCLEOTIDE SEQUENCE [LARGE SCALE GENOMIC DNA]</scope>
    <source>
        <strain evidence="5 6">NCTC7295</strain>
    </source>
</reference>
<evidence type="ECO:0000256" key="1">
    <source>
        <dbReference type="ARBA" id="ARBA00022679"/>
    </source>
</evidence>
<proteinExistence type="predicted"/>
<gene>
    <name evidence="5" type="primary">purF_2</name>
    <name evidence="5" type="ORF">NCTC7295_01661</name>
</gene>
<accession>A0A379S3X5</accession>
<dbReference type="GO" id="GO:0004044">
    <property type="term" value="F:amidophosphoribosyltransferase activity"/>
    <property type="evidence" value="ECO:0007669"/>
    <property type="project" value="UniProtKB-EC"/>
</dbReference>
<name>A0A379S3X5_SALER</name>
<dbReference type="Pfam" id="PF13522">
    <property type="entry name" value="GATase_6"/>
    <property type="match status" value="1"/>
</dbReference>
<dbReference type="InterPro" id="IPR017932">
    <property type="entry name" value="GATase_2_dom"/>
</dbReference>
<evidence type="ECO:0000313" key="5">
    <source>
        <dbReference type="EMBL" id="SUG14048.1"/>
    </source>
</evidence>